<dbReference type="STRING" id="905079.L1JJC4"/>
<reference evidence="4 6" key="1">
    <citation type="journal article" date="2012" name="Nature">
        <title>Algal genomes reveal evolutionary mosaicism and the fate of nucleomorphs.</title>
        <authorList>
            <consortium name="DOE Joint Genome Institute"/>
            <person name="Curtis B.A."/>
            <person name="Tanifuji G."/>
            <person name="Burki F."/>
            <person name="Gruber A."/>
            <person name="Irimia M."/>
            <person name="Maruyama S."/>
            <person name="Arias M.C."/>
            <person name="Ball S.G."/>
            <person name="Gile G.H."/>
            <person name="Hirakawa Y."/>
            <person name="Hopkins J.F."/>
            <person name="Kuo A."/>
            <person name="Rensing S.A."/>
            <person name="Schmutz J."/>
            <person name="Symeonidi A."/>
            <person name="Elias M."/>
            <person name="Eveleigh R.J."/>
            <person name="Herman E.K."/>
            <person name="Klute M.J."/>
            <person name="Nakayama T."/>
            <person name="Obornik M."/>
            <person name="Reyes-Prieto A."/>
            <person name="Armbrust E.V."/>
            <person name="Aves S.J."/>
            <person name="Beiko R.G."/>
            <person name="Coutinho P."/>
            <person name="Dacks J.B."/>
            <person name="Durnford D.G."/>
            <person name="Fast N.M."/>
            <person name="Green B.R."/>
            <person name="Grisdale C.J."/>
            <person name="Hempel F."/>
            <person name="Henrissat B."/>
            <person name="Hoppner M.P."/>
            <person name="Ishida K."/>
            <person name="Kim E."/>
            <person name="Koreny L."/>
            <person name="Kroth P.G."/>
            <person name="Liu Y."/>
            <person name="Malik S.B."/>
            <person name="Maier U.G."/>
            <person name="McRose D."/>
            <person name="Mock T."/>
            <person name="Neilson J.A."/>
            <person name="Onodera N.T."/>
            <person name="Poole A.M."/>
            <person name="Pritham E.J."/>
            <person name="Richards T.A."/>
            <person name="Rocap G."/>
            <person name="Roy S.W."/>
            <person name="Sarai C."/>
            <person name="Schaack S."/>
            <person name="Shirato S."/>
            <person name="Slamovits C.H."/>
            <person name="Spencer D.F."/>
            <person name="Suzuki S."/>
            <person name="Worden A.Z."/>
            <person name="Zauner S."/>
            <person name="Barry K."/>
            <person name="Bell C."/>
            <person name="Bharti A.K."/>
            <person name="Crow J.A."/>
            <person name="Grimwood J."/>
            <person name="Kramer R."/>
            <person name="Lindquist E."/>
            <person name="Lucas S."/>
            <person name="Salamov A."/>
            <person name="McFadden G.I."/>
            <person name="Lane C.E."/>
            <person name="Keeling P.J."/>
            <person name="Gray M.W."/>
            <person name="Grigoriev I.V."/>
            <person name="Archibald J.M."/>
        </authorList>
    </citation>
    <scope>NUCLEOTIDE SEQUENCE</scope>
    <source>
        <strain evidence="4 6">CCMP2712</strain>
    </source>
</reference>
<keyword evidence="6" id="KW-1185">Reference proteome</keyword>
<dbReference type="PANTHER" id="PTHR11567:SF110">
    <property type="entry name" value="2-PHOSPHOXYLOSE PHOSPHATASE 1"/>
    <property type="match status" value="1"/>
</dbReference>
<protein>
    <submittedName>
        <fullName evidence="4">Histidine acid phosphatase</fullName>
    </submittedName>
</protein>
<evidence type="ECO:0000313" key="4">
    <source>
        <dbReference type="EMBL" id="EKX48190.1"/>
    </source>
</evidence>
<organism evidence="4">
    <name type="scientific">Guillardia theta (strain CCMP2712)</name>
    <name type="common">Cryptophyte</name>
    <dbReference type="NCBI Taxonomy" id="905079"/>
    <lineage>
        <taxon>Eukaryota</taxon>
        <taxon>Cryptophyceae</taxon>
        <taxon>Pyrenomonadales</taxon>
        <taxon>Geminigeraceae</taxon>
        <taxon>Guillardia</taxon>
    </lineage>
</organism>
<evidence type="ECO:0000313" key="6">
    <source>
        <dbReference type="Proteomes" id="UP000011087"/>
    </source>
</evidence>
<name>L1JJC4_GUITC</name>
<dbReference type="AlphaFoldDB" id="L1JJC4"/>
<dbReference type="InterPro" id="IPR029033">
    <property type="entry name" value="His_PPase_superfam"/>
</dbReference>
<dbReference type="Proteomes" id="UP000011087">
    <property type="component" value="Unassembled WGS sequence"/>
</dbReference>
<dbReference type="EnsemblProtists" id="EKX48190">
    <property type="protein sequence ID" value="EKX48190"/>
    <property type="gene ID" value="GUITHDRAFT_106111"/>
</dbReference>
<dbReference type="GeneID" id="17304679"/>
<dbReference type="PROSITE" id="PS00616">
    <property type="entry name" value="HIS_ACID_PHOSPHAT_1"/>
    <property type="match status" value="1"/>
</dbReference>
<reference evidence="5" key="3">
    <citation type="submission" date="2016-03" db="UniProtKB">
        <authorList>
            <consortium name="EnsemblProtists"/>
        </authorList>
    </citation>
    <scope>IDENTIFICATION</scope>
</reference>
<evidence type="ECO:0000313" key="5">
    <source>
        <dbReference type="EnsemblProtists" id="EKX48190"/>
    </source>
</evidence>
<dbReference type="eggNOG" id="KOG3720">
    <property type="taxonomic scope" value="Eukaryota"/>
</dbReference>
<dbReference type="HOGENOM" id="CLU_030431_5_2_1"/>
<evidence type="ECO:0000256" key="1">
    <source>
        <dbReference type="ARBA" id="ARBA00005375"/>
    </source>
</evidence>
<dbReference type="SUPFAM" id="SSF53254">
    <property type="entry name" value="Phosphoglycerate mutase-like"/>
    <property type="match status" value="1"/>
</dbReference>
<dbReference type="PROSITE" id="PS00778">
    <property type="entry name" value="HIS_ACID_PHOSPHAT_2"/>
    <property type="match status" value="1"/>
</dbReference>
<dbReference type="Pfam" id="PF00328">
    <property type="entry name" value="His_Phos_2"/>
    <property type="match status" value="1"/>
</dbReference>
<evidence type="ECO:0000256" key="3">
    <source>
        <dbReference type="SAM" id="SignalP"/>
    </source>
</evidence>
<comment type="similarity">
    <text evidence="1">Belongs to the histidine acid phosphatase family.</text>
</comment>
<dbReference type="PANTHER" id="PTHR11567">
    <property type="entry name" value="ACID PHOSPHATASE-RELATED"/>
    <property type="match status" value="1"/>
</dbReference>
<dbReference type="KEGG" id="gtt:GUITHDRAFT_106111"/>
<proteinExistence type="inferred from homology"/>
<dbReference type="InterPro" id="IPR000560">
    <property type="entry name" value="His_Pase_clade-2"/>
</dbReference>
<feature type="signal peptide" evidence="3">
    <location>
        <begin position="1"/>
        <end position="22"/>
    </location>
</feature>
<dbReference type="PROSITE" id="PS51257">
    <property type="entry name" value="PROKAR_LIPOPROTEIN"/>
    <property type="match status" value="1"/>
</dbReference>
<dbReference type="GO" id="GO:0016791">
    <property type="term" value="F:phosphatase activity"/>
    <property type="evidence" value="ECO:0007669"/>
    <property type="project" value="TreeGrafter"/>
</dbReference>
<dbReference type="InterPro" id="IPR050645">
    <property type="entry name" value="Histidine_acid_phosphatase"/>
</dbReference>
<keyword evidence="3" id="KW-0732">Signal</keyword>
<dbReference type="InterPro" id="IPR033379">
    <property type="entry name" value="Acid_Pase_AS"/>
</dbReference>
<feature type="chain" id="PRO_5008771534" evidence="3">
    <location>
        <begin position="23"/>
        <end position="427"/>
    </location>
</feature>
<dbReference type="RefSeq" id="XP_005835170.1">
    <property type="nucleotide sequence ID" value="XM_005835113.1"/>
</dbReference>
<dbReference type="PaxDb" id="55529-EKX48190"/>
<keyword evidence="2" id="KW-0378">Hydrolase</keyword>
<dbReference type="OMA" id="TYDTLHC"/>
<dbReference type="CDD" id="cd07061">
    <property type="entry name" value="HP_HAP_like"/>
    <property type="match status" value="1"/>
</dbReference>
<evidence type="ECO:0000256" key="2">
    <source>
        <dbReference type="ARBA" id="ARBA00022801"/>
    </source>
</evidence>
<dbReference type="Gene3D" id="3.40.50.1240">
    <property type="entry name" value="Phosphoglycerate mutase-like"/>
    <property type="match status" value="1"/>
</dbReference>
<dbReference type="OrthoDB" id="10257284at2759"/>
<gene>
    <name evidence="4" type="ORF">GUITHDRAFT_106111</name>
</gene>
<reference evidence="6" key="2">
    <citation type="submission" date="2012-11" db="EMBL/GenBank/DDBJ databases">
        <authorList>
            <person name="Kuo A."/>
            <person name="Curtis B.A."/>
            <person name="Tanifuji G."/>
            <person name="Burki F."/>
            <person name="Gruber A."/>
            <person name="Irimia M."/>
            <person name="Maruyama S."/>
            <person name="Arias M.C."/>
            <person name="Ball S.G."/>
            <person name="Gile G.H."/>
            <person name="Hirakawa Y."/>
            <person name="Hopkins J.F."/>
            <person name="Rensing S.A."/>
            <person name="Schmutz J."/>
            <person name="Symeonidi A."/>
            <person name="Elias M."/>
            <person name="Eveleigh R.J."/>
            <person name="Herman E.K."/>
            <person name="Klute M.J."/>
            <person name="Nakayama T."/>
            <person name="Obornik M."/>
            <person name="Reyes-Prieto A."/>
            <person name="Armbrust E.V."/>
            <person name="Aves S.J."/>
            <person name="Beiko R.G."/>
            <person name="Coutinho P."/>
            <person name="Dacks J.B."/>
            <person name="Durnford D.G."/>
            <person name="Fast N.M."/>
            <person name="Green B.R."/>
            <person name="Grisdale C."/>
            <person name="Hempe F."/>
            <person name="Henrissat B."/>
            <person name="Hoppner M.P."/>
            <person name="Ishida K.-I."/>
            <person name="Kim E."/>
            <person name="Koreny L."/>
            <person name="Kroth P.G."/>
            <person name="Liu Y."/>
            <person name="Malik S.-B."/>
            <person name="Maier U.G."/>
            <person name="McRose D."/>
            <person name="Mock T."/>
            <person name="Neilson J.A."/>
            <person name="Onodera N.T."/>
            <person name="Poole A.M."/>
            <person name="Pritham E.J."/>
            <person name="Richards T.A."/>
            <person name="Rocap G."/>
            <person name="Roy S.W."/>
            <person name="Sarai C."/>
            <person name="Schaack S."/>
            <person name="Shirato S."/>
            <person name="Slamovits C.H."/>
            <person name="Spencer D.F."/>
            <person name="Suzuki S."/>
            <person name="Worden A.Z."/>
            <person name="Zauner S."/>
            <person name="Barry K."/>
            <person name="Bell C."/>
            <person name="Bharti A.K."/>
            <person name="Crow J.A."/>
            <person name="Grimwood J."/>
            <person name="Kramer R."/>
            <person name="Lindquist E."/>
            <person name="Lucas S."/>
            <person name="Salamov A."/>
            <person name="McFadden G.I."/>
            <person name="Lane C.E."/>
            <person name="Keeling P.J."/>
            <person name="Gray M.W."/>
            <person name="Grigoriev I.V."/>
            <person name="Archibald J.M."/>
        </authorList>
    </citation>
    <scope>NUCLEOTIDE SEQUENCE</scope>
    <source>
        <strain evidence="6">CCMP2712</strain>
    </source>
</reference>
<sequence length="427" mass="48279">MRSSSIYLLAAACSLLLQSCAAQCSEEEASCKTGSRYILKDGKKALELVQVIVVHRHGDRTPITKSAGSFVQTEELKSIWSSKINGHESVRRWGVSNRDDTGTYITHNISSSSSWPFGQLTKRGAAQMRRVGAELRERYVGDLNFLPVDLPADHSEEKFFIYVRSTRYPRTVQSVQNLLLGLYPEDTRLEESGAAGVITIESQEKALDHMTGLSDKRCPRVRSLLSQIDTTVKPQESHVRLLDELAVRINHTDSQQDKMVIDVWIHLADVCHCHRSHGMDVPFGLTPNEIDSLMDYNTWMWSTRMNTPELSKLAIGGFLQDILRELKATVAGTPRAKLLVFSGHDSTLFPLLKALDAFDEKWPPYASRVQLELLREVETGTFYVRLLYNNQLRHMLGSSDEFLPIELFFSKLAGMESANIHEECHRQ</sequence>
<dbReference type="EMBL" id="JH992987">
    <property type="protein sequence ID" value="EKX48190.1"/>
    <property type="molecule type" value="Genomic_DNA"/>
</dbReference>
<accession>L1JJC4</accession>